<dbReference type="eggNOG" id="ENOG50308HH">
    <property type="taxonomic scope" value="Bacteria"/>
</dbReference>
<name>B1MXJ5_LEUCK</name>
<dbReference type="EMBL" id="DQ489736">
    <property type="protein sequence ID" value="ACA82247.1"/>
    <property type="molecule type" value="Genomic_DNA"/>
</dbReference>
<reference evidence="1 2" key="1">
    <citation type="journal article" date="2008" name="J. Bacteriol.">
        <title>Complete genome sequence of Leuconostoc citreum KM20.</title>
        <authorList>
            <person name="Kim J.F."/>
            <person name="Jeong H."/>
            <person name="Lee J.-S."/>
            <person name="Choi S.-H."/>
            <person name="Ha M."/>
            <person name="Hur C.-G."/>
            <person name="Kim J.-S."/>
            <person name="Lee S."/>
            <person name="Park H.-S."/>
            <person name="Park Y.-H."/>
            <person name="Oh T.K."/>
        </authorList>
    </citation>
    <scope>NUCLEOTIDE SEQUENCE [LARGE SCALE GENOMIC DNA]</scope>
    <source>
        <strain evidence="1 2">KM20</strain>
    </source>
</reference>
<dbReference type="Proteomes" id="UP000002166">
    <property type="component" value="Chromosome"/>
</dbReference>
<accession>B1MXJ5</accession>
<sequence length="113" mass="13201">MQNYLIQNPIESFFHHTITAIKKRFSPKKRVPLKEQLTAEELITRLEYALNSEEAVTIQINDSLLSEEVSDLFGYVYQDNHGHVLLQSPSTHQFHKILPGTIRHITHQKRYSC</sequence>
<dbReference type="AlphaFoldDB" id="B1MXJ5"/>
<dbReference type="HOGENOM" id="CLU_2233214_0_0_9"/>
<dbReference type="RefSeq" id="WP_004899998.1">
    <property type="nucleotide sequence ID" value="NC_010471.1"/>
</dbReference>
<dbReference type="KEGG" id="lci:LCK_00414"/>
<dbReference type="STRING" id="349519.LCK_00414"/>
<evidence type="ECO:0000313" key="2">
    <source>
        <dbReference type="Proteomes" id="UP000002166"/>
    </source>
</evidence>
<proteinExistence type="predicted"/>
<protein>
    <submittedName>
        <fullName evidence="1">Uncharacterized protein</fullName>
    </submittedName>
</protein>
<dbReference type="OrthoDB" id="2142330at2"/>
<keyword evidence="2" id="KW-1185">Reference proteome</keyword>
<dbReference type="GeneID" id="61102658"/>
<evidence type="ECO:0000313" key="1">
    <source>
        <dbReference type="EMBL" id="ACA82247.1"/>
    </source>
</evidence>
<organism evidence="1 2">
    <name type="scientific">Leuconostoc citreum (strain KM20)</name>
    <dbReference type="NCBI Taxonomy" id="349519"/>
    <lineage>
        <taxon>Bacteria</taxon>
        <taxon>Bacillati</taxon>
        <taxon>Bacillota</taxon>
        <taxon>Bacilli</taxon>
        <taxon>Lactobacillales</taxon>
        <taxon>Lactobacillaceae</taxon>
        <taxon>Leuconostoc</taxon>
    </lineage>
</organism>
<gene>
    <name evidence="1" type="ordered locus">LCK_00414</name>
</gene>